<feature type="transmembrane region" description="Helical" evidence="1">
    <location>
        <begin position="691"/>
        <end position="713"/>
    </location>
</feature>
<dbReference type="Gene3D" id="3.40.50.300">
    <property type="entry name" value="P-loop containing nucleotide triphosphate hydrolases"/>
    <property type="match status" value="2"/>
</dbReference>
<dbReference type="GO" id="GO:0005524">
    <property type="term" value="F:ATP binding"/>
    <property type="evidence" value="ECO:0007669"/>
    <property type="project" value="InterPro"/>
</dbReference>
<dbReference type="InterPro" id="IPR014001">
    <property type="entry name" value="Helicase_ATP-bd"/>
</dbReference>
<dbReference type="GO" id="GO:0005829">
    <property type="term" value="C:cytosol"/>
    <property type="evidence" value="ECO:0007669"/>
    <property type="project" value="TreeGrafter"/>
</dbReference>
<dbReference type="InterPro" id="IPR050742">
    <property type="entry name" value="Helicase_Restrict-Modif_Enz"/>
</dbReference>
<keyword evidence="3" id="KW-0347">Helicase</keyword>
<dbReference type="SMART" id="SM00487">
    <property type="entry name" value="DEXDc"/>
    <property type="match status" value="1"/>
</dbReference>
<feature type="transmembrane region" description="Helical" evidence="1">
    <location>
        <begin position="666"/>
        <end position="685"/>
    </location>
</feature>
<gene>
    <name evidence="3" type="ORF">JKK62_10660</name>
</gene>
<evidence type="ECO:0000313" key="4">
    <source>
        <dbReference type="Proteomes" id="UP000633365"/>
    </source>
</evidence>
<dbReference type="GO" id="GO:0003677">
    <property type="term" value="F:DNA binding"/>
    <property type="evidence" value="ECO:0007669"/>
    <property type="project" value="InterPro"/>
</dbReference>
<keyword evidence="1" id="KW-1133">Transmembrane helix</keyword>
<comment type="caution">
    <text evidence="3">The sequence shown here is derived from an EMBL/GenBank/DDBJ whole genome shotgun (WGS) entry which is preliminary data.</text>
</comment>
<dbReference type="Pfam" id="PF04851">
    <property type="entry name" value="ResIII"/>
    <property type="match status" value="1"/>
</dbReference>
<organism evidence="3 4">
    <name type="scientific">Ruminococcus difficilis</name>
    <dbReference type="NCBI Taxonomy" id="2763069"/>
    <lineage>
        <taxon>Bacteria</taxon>
        <taxon>Bacillati</taxon>
        <taxon>Bacillota</taxon>
        <taxon>Clostridia</taxon>
        <taxon>Eubacteriales</taxon>
        <taxon>Oscillospiraceae</taxon>
        <taxon>Ruminococcus</taxon>
    </lineage>
</organism>
<reference evidence="3" key="1">
    <citation type="submission" date="2021-01" db="EMBL/GenBank/DDBJ databases">
        <title>Genome public.</title>
        <authorList>
            <person name="Liu C."/>
            <person name="Sun Q."/>
        </authorList>
    </citation>
    <scope>NUCLEOTIDE SEQUENCE</scope>
    <source>
        <strain evidence="3">M6</strain>
    </source>
</reference>
<accession>A0A934WSF4</accession>
<name>A0A934WSF4_9FIRM</name>
<dbReference type="SUPFAM" id="SSF52540">
    <property type="entry name" value="P-loop containing nucleoside triphosphate hydrolases"/>
    <property type="match status" value="2"/>
</dbReference>
<keyword evidence="1" id="KW-0472">Membrane</keyword>
<dbReference type="CDD" id="cd18785">
    <property type="entry name" value="SF2_C"/>
    <property type="match status" value="1"/>
</dbReference>
<evidence type="ECO:0000256" key="1">
    <source>
        <dbReference type="SAM" id="Phobius"/>
    </source>
</evidence>
<dbReference type="SMART" id="SM00382">
    <property type="entry name" value="AAA"/>
    <property type="match status" value="1"/>
</dbReference>
<dbReference type="InterPro" id="IPR003593">
    <property type="entry name" value="AAA+_ATPase"/>
</dbReference>
<dbReference type="InterPro" id="IPR006935">
    <property type="entry name" value="Helicase/UvrB_N"/>
</dbReference>
<keyword evidence="4" id="KW-1185">Reference proteome</keyword>
<dbReference type="GO" id="GO:0016787">
    <property type="term" value="F:hydrolase activity"/>
    <property type="evidence" value="ECO:0007669"/>
    <property type="project" value="InterPro"/>
</dbReference>
<proteinExistence type="predicted"/>
<dbReference type="PANTHER" id="PTHR47396">
    <property type="entry name" value="TYPE I RESTRICTION ENZYME ECOKI R PROTEIN"/>
    <property type="match status" value="1"/>
</dbReference>
<dbReference type="PANTHER" id="PTHR47396:SF1">
    <property type="entry name" value="ATP-DEPENDENT HELICASE IRC3-RELATED"/>
    <property type="match status" value="1"/>
</dbReference>
<protein>
    <submittedName>
        <fullName evidence="3">DEAD/DEAH box helicase family protein</fullName>
    </submittedName>
</protein>
<evidence type="ECO:0000259" key="2">
    <source>
        <dbReference type="PROSITE" id="PS51192"/>
    </source>
</evidence>
<keyword evidence="3" id="KW-0378">Hydrolase</keyword>
<evidence type="ECO:0000313" key="3">
    <source>
        <dbReference type="EMBL" id="MBK6089093.1"/>
    </source>
</evidence>
<dbReference type="AlphaFoldDB" id="A0A934WSF4"/>
<keyword evidence="3" id="KW-0547">Nucleotide-binding</keyword>
<sequence length="862" mass="95141">MKDFGNIRFSGTFRDYQARVLQNANRHLADRRIHIVAAPGSGKTILGLELIRGLGKPAVVLSPSVIIRQQWGERFEGSFLPEGENADGYVSFDLKTPALITSVTYQALHAAMNRLQLDDRDEETGESENFTGFDLIKTMKEAGVKTVCLDEAHHLRSEWQKALESFLKKLGSDITLIALTATPPYDSKANEWKRYHDLCGDIDEEIFVPDLVAQKTLCPHQDYVIFNYPTQEELQMINERRAKAVAQAQAELKSGIFAQAVQESGILFKWANFEEEIYARPEEFASLLMAAAVSGVKLSARAQRLVADYSDRKLSSDDLERAMQLIIDRPDLFGRERAEELRGRLESRMMLDRGRVCIENNAAVEKAFISSVGKLDSIAQIARSEMNNLGKNLRMLILTDFIKKDLVSLIGSTEKLTTMGTVPIFEQVRRSCSADIALLSGTLVILPDKILPRIKEMAKSADVGFSSAPIEGVGYSRVNFQGSNKNKVSLITEAFNKGLFQILVGTKALLGEGWDSPCINSLILASFVGSFMLSNQMRGRAIRTDRNDPQKASDIFHLVTLDPTVSDRPAGADWDTVSRRFDCFMAPAYSSRVIESGTDRLDIIKPPFNAQTVPQLNGRMLALAADRERMKKSWEVSYRATPTQKPEVSDTVETEGVPVKLGGGSLTTAILTAVLFGILILIVMAALCVPFWIRLVLVLILAGIGIPVCIMLFKKANGASNPLENFRIASDAVLETLKKVGVITSRDAKSEIFSENGKLFAALKGGTQREKQVYSQALGELLSPIDNPRYVLMGDSNGVNSMAVPSAVGNKKENAEILASLLKNRMQVVYTRSEKGRAALMLCRKNSVMGQAKKVNVKRASI</sequence>
<dbReference type="Proteomes" id="UP000633365">
    <property type="component" value="Unassembled WGS sequence"/>
</dbReference>
<keyword evidence="1" id="KW-0812">Transmembrane</keyword>
<feature type="domain" description="Helicase ATP-binding" evidence="2">
    <location>
        <begin position="24"/>
        <end position="201"/>
    </location>
</feature>
<dbReference type="GO" id="GO:0004386">
    <property type="term" value="F:helicase activity"/>
    <property type="evidence" value="ECO:0007669"/>
    <property type="project" value="UniProtKB-KW"/>
</dbReference>
<keyword evidence="3" id="KW-0067">ATP-binding</keyword>
<dbReference type="EMBL" id="JAEQMG010000113">
    <property type="protein sequence ID" value="MBK6089093.1"/>
    <property type="molecule type" value="Genomic_DNA"/>
</dbReference>
<dbReference type="PROSITE" id="PS51192">
    <property type="entry name" value="HELICASE_ATP_BIND_1"/>
    <property type="match status" value="1"/>
</dbReference>
<dbReference type="RefSeq" id="WP_201427888.1">
    <property type="nucleotide sequence ID" value="NZ_JAEQMG010000113.1"/>
</dbReference>
<dbReference type="InterPro" id="IPR027417">
    <property type="entry name" value="P-loop_NTPase"/>
</dbReference>